<reference evidence="7 8" key="1">
    <citation type="submission" date="2021-06" db="EMBL/GenBank/DDBJ databases">
        <authorList>
            <person name="Palmer J.M."/>
        </authorList>
    </citation>
    <scope>NUCLEOTIDE SEQUENCE [LARGE SCALE GENOMIC DNA]</scope>
    <source>
        <strain evidence="8">if_2019</strain>
        <tissue evidence="7">Muscle</tissue>
    </source>
</reference>
<name>A0ABV0VH41_9TELE</name>
<evidence type="ECO:0000256" key="4">
    <source>
        <dbReference type="ARBA" id="ARBA00022737"/>
    </source>
</evidence>
<evidence type="ECO:0000259" key="6">
    <source>
        <dbReference type="PROSITE" id="PS50026"/>
    </source>
</evidence>
<dbReference type="Proteomes" id="UP001482620">
    <property type="component" value="Unassembled WGS sequence"/>
</dbReference>
<evidence type="ECO:0000256" key="5">
    <source>
        <dbReference type="PROSITE-ProRule" id="PRU00076"/>
    </source>
</evidence>
<keyword evidence="2" id="KW-0433">Leucine-rich repeat</keyword>
<evidence type="ECO:0000313" key="8">
    <source>
        <dbReference type="Proteomes" id="UP001482620"/>
    </source>
</evidence>
<keyword evidence="1 5" id="KW-0245">EGF-like domain</keyword>
<feature type="non-terminal residue" evidence="7">
    <location>
        <position position="120"/>
    </location>
</feature>
<comment type="caution">
    <text evidence="5">Lacks conserved residue(s) required for the propagation of feature annotation.</text>
</comment>
<dbReference type="PANTHER" id="PTHR45836">
    <property type="entry name" value="SLIT HOMOLOG"/>
    <property type="match status" value="1"/>
</dbReference>
<gene>
    <name evidence="7" type="primary">SLIT3</name>
    <name evidence="7" type="ORF">ILYODFUR_023496</name>
</gene>
<evidence type="ECO:0000256" key="3">
    <source>
        <dbReference type="ARBA" id="ARBA00022729"/>
    </source>
</evidence>
<dbReference type="InterPro" id="IPR000742">
    <property type="entry name" value="EGF"/>
</dbReference>
<organism evidence="7 8">
    <name type="scientific">Ilyodon furcidens</name>
    <name type="common">goldbreast splitfin</name>
    <dbReference type="NCBI Taxonomy" id="33524"/>
    <lineage>
        <taxon>Eukaryota</taxon>
        <taxon>Metazoa</taxon>
        <taxon>Chordata</taxon>
        <taxon>Craniata</taxon>
        <taxon>Vertebrata</taxon>
        <taxon>Euteleostomi</taxon>
        <taxon>Actinopterygii</taxon>
        <taxon>Neopterygii</taxon>
        <taxon>Teleostei</taxon>
        <taxon>Neoteleostei</taxon>
        <taxon>Acanthomorphata</taxon>
        <taxon>Ovalentaria</taxon>
        <taxon>Atherinomorphae</taxon>
        <taxon>Cyprinodontiformes</taxon>
        <taxon>Goodeidae</taxon>
        <taxon>Ilyodon</taxon>
    </lineage>
</organism>
<proteinExistence type="predicted"/>
<dbReference type="InterPro" id="IPR032675">
    <property type="entry name" value="LRR_dom_sf"/>
</dbReference>
<dbReference type="Pfam" id="PF00008">
    <property type="entry name" value="EGF"/>
    <property type="match status" value="1"/>
</dbReference>
<sequence length="120" mass="12842">TLHGNDLSTIPEGAFSHLTSLSHLALGANPLYCNCDLRWLSQWVKAGFKEPGIARCAGPPDMADRLLLTTPLNRFQCKGPVDISLMSKCAPCLAAPCRNNGTCVSNAAGSYHCTCPYGFK</sequence>
<keyword evidence="4" id="KW-0677">Repeat</keyword>
<evidence type="ECO:0000313" key="7">
    <source>
        <dbReference type="EMBL" id="MEQ2256364.1"/>
    </source>
</evidence>
<dbReference type="PANTHER" id="PTHR45836:SF9">
    <property type="entry name" value="SLIT HOMOLOG 3 PROTEIN"/>
    <property type="match status" value="1"/>
</dbReference>
<dbReference type="InterPro" id="IPR051355">
    <property type="entry name" value="Notch/Slit_guidance"/>
</dbReference>
<dbReference type="Pfam" id="PF01463">
    <property type="entry name" value="LRRCT"/>
    <property type="match status" value="1"/>
</dbReference>
<dbReference type="SMART" id="SM00082">
    <property type="entry name" value="LRRCT"/>
    <property type="match status" value="1"/>
</dbReference>
<dbReference type="Gene3D" id="3.80.10.10">
    <property type="entry name" value="Ribonuclease Inhibitor"/>
    <property type="match status" value="1"/>
</dbReference>
<dbReference type="CDD" id="cd00054">
    <property type="entry name" value="EGF_CA"/>
    <property type="match status" value="1"/>
</dbReference>
<dbReference type="PROSITE" id="PS50026">
    <property type="entry name" value="EGF_3"/>
    <property type="match status" value="1"/>
</dbReference>
<accession>A0ABV0VH41</accession>
<dbReference type="SUPFAM" id="SSF57196">
    <property type="entry name" value="EGF/Laminin"/>
    <property type="match status" value="1"/>
</dbReference>
<feature type="domain" description="EGF-like" evidence="6">
    <location>
        <begin position="90"/>
        <end position="120"/>
    </location>
</feature>
<evidence type="ECO:0000256" key="1">
    <source>
        <dbReference type="ARBA" id="ARBA00022536"/>
    </source>
</evidence>
<protein>
    <submittedName>
        <fullName evidence="7">Slit 3 protein</fullName>
    </submittedName>
</protein>
<feature type="non-terminal residue" evidence="7">
    <location>
        <position position="1"/>
    </location>
</feature>
<dbReference type="EMBL" id="JAHRIQ010106963">
    <property type="protein sequence ID" value="MEQ2256364.1"/>
    <property type="molecule type" value="Genomic_DNA"/>
</dbReference>
<evidence type="ECO:0000256" key="2">
    <source>
        <dbReference type="ARBA" id="ARBA00022614"/>
    </source>
</evidence>
<keyword evidence="8" id="KW-1185">Reference proteome</keyword>
<comment type="caution">
    <text evidence="7">The sequence shown here is derived from an EMBL/GenBank/DDBJ whole genome shotgun (WGS) entry which is preliminary data.</text>
</comment>
<dbReference type="InterPro" id="IPR000483">
    <property type="entry name" value="Cys-rich_flank_reg_C"/>
</dbReference>
<dbReference type="Gene3D" id="2.10.25.10">
    <property type="entry name" value="Laminin"/>
    <property type="match status" value="1"/>
</dbReference>
<keyword evidence="3" id="KW-0732">Signal</keyword>
<dbReference type="SUPFAM" id="SSF52058">
    <property type="entry name" value="L domain-like"/>
    <property type="match status" value="1"/>
</dbReference>